<protein>
    <recommendedName>
        <fullName evidence="5">5-formyltetrahydrofolate cyclo-ligase</fullName>
        <ecNumber evidence="5">6.3.3.2</ecNumber>
    </recommendedName>
</protein>
<reference evidence="6 7" key="1">
    <citation type="submission" date="2019-11" db="EMBL/GenBank/DDBJ databases">
        <authorList>
            <person name="Zheng R.K."/>
            <person name="Sun C.M."/>
        </authorList>
    </citation>
    <scope>NUCLEOTIDE SEQUENCE [LARGE SCALE GENOMIC DNA]</scope>
    <source>
        <strain evidence="6 7">SRB007</strain>
    </source>
</reference>
<dbReference type="PANTHER" id="PTHR23407:SF1">
    <property type="entry name" value="5-FORMYLTETRAHYDROFOLATE CYCLO-LIGASE"/>
    <property type="match status" value="1"/>
</dbReference>
<keyword evidence="6" id="KW-0436">Ligase</keyword>
<dbReference type="SUPFAM" id="SSF100950">
    <property type="entry name" value="NagB/RpiA/CoA transferase-like"/>
    <property type="match status" value="1"/>
</dbReference>
<dbReference type="RefSeq" id="WP_158946378.1">
    <property type="nucleotide sequence ID" value="NZ_CP046400.1"/>
</dbReference>
<dbReference type="EC" id="6.3.3.2" evidence="5"/>
<feature type="binding site" evidence="4">
    <location>
        <begin position="137"/>
        <end position="145"/>
    </location>
    <ligand>
        <name>ATP</name>
        <dbReference type="ChEBI" id="CHEBI:30616"/>
    </ligand>
</feature>
<comment type="cofactor">
    <cofactor evidence="5">
        <name>Mg(2+)</name>
        <dbReference type="ChEBI" id="CHEBI:18420"/>
    </cofactor>
</comment>
<dbReference type="GO" id="GO:0046872">
    <property type="term" value="F:metal ion binding"/>
    <property type="evidence" value="ECO:0007669"/>
    <property type="project" value="UniProtKB-KW"/>
</dbReference>
<evidence type="ECO:0000256" key="4">
    <source>
        <dbReference type="PIRSR" id="PIRSR006806-1"/>
    </source>
</evidence>
<accession>A0A6I6JF47</accession>
<dbReference type="InterPro" id="IPR037171">
    <property type="entry name" value="NagB/RpiA_transferase-like"/>
</dbReference>
<sequence length="193" mass="22126">MNINDKERLRRRLIDKRLLLSESDRQERSDRALEFVRALPEWLEAAEVLLYWPVRGEVNVRPLLDELWERGARVLLPRCRPERNGEMDIACAVCRDDLAPGPFAIMEPDATKCPAMSECCPDLALIPGIGFDRRGFRLGFGGGYYDRLLANGAMQATLTIGMGYEFQLVDRIPTEEWDMPVKAVCTDEELWRP</sequence>
<dbReference type="AlphaFoldDB" id="A0A6I6JF47"/>
<dbReference type="GO" id="GO:0005524">
    <property type="term" value="F:ATP binding"/>
    <property type="evidence" value="ECO:0007669"/>
    <property type="project" value="UniProtKB-KW"/>
</dbReference>
<dbReference type="GO" id="GO:0035999">
    <property type="term" value="P:tetrahydrofolate interconversion"/>
    <property type="evidence" value="ECO:0007669"/>
    <property type="project" value="TreeGrafter"/>
</dbReference>
<dbReference type="EMBL" id="CP046400">
    <property type="protein sequence ID" value="QGY39153.1"/>
    <property type="molecule type" value="Genomic_DNA"/>
</dbReference>
<dbReference type="Gene3D" id="3.40.50.10420">
    <property type="entry name" value="NagB/RpiA/CoA transferase-like"/>
    <property type="match status" value="1"/>
</dbReference>
<gene>
    <name evidence="6" type="ORF">GM415_03120</name>
</gene>
<dbReference type="PANTHER" id="PTHR23407">
    <property type="entry name" value="ATPASE INHIBITOR/5-FORMYLTETRAHYDROFOLATE CYCLO-LIGASE"/>
    <property type="match status" value="1"/>
</dbReference>
<name>A0A6I6JF47_9BACT</name>
<dbReference type="InterPro" id="IPR024185">
    <property type="entry name" value="FTHF_cligase-like_sf"/>
</dbReference>
<keyword evidence="5" id="KW-0479">Metal-binding</keyword>
<comment type="similarity">
    <text evidence="1 5">Belongs to the 5-formyltetrahydrofolate cyclo-ligase family.</text>
</comment>
<dbReference type="GO" id="GO:0030272">
    <property type="term" value="F:5-formyltetrahydrofolate cyclo-ligase activity"/>
    <property type="evidence" value="ECO:0007669"/>
    <property type="project" value="UniProtKB-EC"/>
</dbReference>
<evidence type="ECO:0000256" key="1">
    <source>
        <dbReference type="ARBA" id="ARBA00010638"/>
    </source>
</evidence>
<evidence type="ECO:0000256" key="3">
    <source>
        <dbReference type="ARBA" id="ARBA00022840"/>
    </source>
</evidence>
<organism evidence="6 7">
    <name type="scientific">Pseudodesulfovibrio cashew</name>
    <dbReference type="NCBI Taxonomy" id="2678688"/>
    <lineage>
        <taxon>Bacteria</taxon>
        <taxon>Pseudomonadati</taxon>
        <taxon>Thermodesulfobacteriota</taxon>
        <taxon>Desulfovibrionia</taxon>
        <taxon>Desulfovibrionales</taxon>
        <taxon>Desulfovibrionaceae</taxon>
    </lineage>
</organism>
<keyword evidence="2 4" id="KW-0547">Nucleotide-binding</keyword>
<evidence type="ECO:0000313" key="6">
    <source>
        <dbReference type="EMBL" id="QGY39153.1"/>
    </source>
</evidence>
<comment type="catalytic activity">
    <reaction evidence="5">
        <text>(6S)-5-formyl-5,6,7,8-tetrahydrofolate + ATP = (6R)-5,10-methenyltetrahydrofolate + ADP + phosphate</text>
        <dbReference type="Rhea" id="RHEA:10488"/>
        <dbReference type="ChEBI" id="CHEBI:30616"/>
        <dbReference type="ChEBI" id="CHEBI:43474"/>
        <dbReference type="ChEBI" id="CHEBI:57455"/>
        <dbReference type="ChEBI" id="CHEBI:57457"/>
        <dbReference type="ChEBI" id="CHEBI:456216"/>
        <dbReference type="EC" id="6.3.3.2"/>
    </reaction>
</comment>
<proteinExistence type="inferred from homology"/>
<dbReference type="Pfam" id="PF01812">
    <property type="entry name" value="5-FTHF_cyc-lig"/>
    <property type="match status" value="1"/>
</dbReference>
<dbReference type="Proteomes" id="UP000428328">
    <property type="component" value="Chromosome"/>
</dbReference>
<keyword evidence="5" id="KW-0460">Magnesium</keyword>
<dbReference type="PIRSF" id="PIRSF006806">
    <property type="entry name" value="FTHF_cligase"/>
    <property type="match status" value="1"/>
</dbReference>
<evidence type="ECO:0000313" key="7">
    <source>
        <dbReference type="Proteomes" id="UP000428328"/>
    </source>
</evidence>
<feature type="binding site" evidence="4">
    <location>
        <position position="57"/>
    </location>
    <ligand>
        <name>substrate</name>
    </ligand>
</feature>
<keyword evidence="7" id="KW-1185">Reference proteome</keyword>
<keyword evidence="3 4" id="KW-0067">ATP-binding</keyword>
<dbReference type="KEGG" id="psel:GM415_03120"/>
<dbReference type="NCBIfam" id="TIGR02727">
    <property type="entry name" value="MTHFS_bact"/>
    <property type="match status" value="1"/>
</dbReference>
<dbReference type="GO" id="GO:0009396">
    <property type="term" value="P:folic acid-containing compound biosynthetic process"/>
    <property type="evidence" value="ECO:0007669"/>
    <property type="project" value="TreeGrafter"/>
</dbReference>
<feature type="binding site" evidence="4">
    <location>
        <begin position="6"/>
        <end position="10"/>
    </location>
    <ligand>
        <name>ATP</name>
        <dbReference type="ChEBI" id="CHEBI:30616"/>
    </ligand>
</feature>
<dbReference type="InterPro" id="IPR002698">
    <property type="entry name" value="FTHF_cligase"/>
</dbReference>
<evidence type="ECO:0000256" key="5">
    <source>
        <dbReference type="RuleBase" id="RU361279"/>
    </source>
</evidence>
<evidence type="ECO:0000256" key="2">
    <source>
        <dbReference type="ARBA" id="ARBA00022741"/>
    </source>
</evidence>